<proteinExistence type="predicted"/>
<dbReference type="EMBL" id="FUWZ01000007">
    <property type="protein sequence ID" value="SKA45759.1"/>
    <property type="molecule type" value="Genomic_DNA"/>
</dbReference>
<dbReference type="OrthoDB" id="9793216at2"/>
<dbReference type="InterPro" id="IPR034660">
    <property type="entry name" value="DinB/YfiT-like"/>
</dbReference>
<evidence type="ECO:0000313" key="2">
    <source>
        <dbReference type="EMBL" id="SKA45759.1"/>
    </source>
</evidence>
<dbReference type="Gene3D" id="1.20.120.450">
    <property type="entry name" value="dinb family like domain"/>
    <property type="match status" value="1"/>
</dbReference>
<dbReference type="RefSeq" id="WP_078672927.1">
    <property type="nucleotide sequence ID" value="NZ_FUWZ01000007.1"/>
</dbReference>
<dbReference type="AlphaFoldDB" id="A0A1T4TZS9"/>
<dbReference type="InterPro" id="IPR024775">
    <property type="entry name" value="DinB-like"/>
</dbReference>
<dbReference type="Pfam" id="PF12867">
    <property type="entry name" value="DinB_2"/>
    <property type="match status" value="1"/>
</dbReference>
<dbReference type="SUPFAM" id="SSF109854">
    <property type="entry name" value="DinB/YfiT-like putative metalloenzymes"/>
    <property type="match status" value="1"/>
</dbReference>
<protein>
    <submittedName>
        <fullName evidence="2">DinB superfamily protein</fullName>
    </submittedName>
</protein>
<organism evidence="2 3">
    <name type="scientific">Chitinophaga eiseniae</name>
    <dbReference type="NCBI Taxonomy" id="634771"/>
    <lineage>
        <taxon>Bacteria</taxon>
        <taxon>Pseudomonadati</taxon>
        <taxon>Bacteroidota</taxon>
        <taxon>Chitinophagia</taxon>
        <taxon>Chitinophagales</taxon>
        <taxon>Chitinophagaceae</taxon>
        <taxon>Chitinophaga</taxon>
    </lineage>
</organism>
<gene>
    <name evidence="2" type="ORF">SAMN04488128_10795</name>
</gene>
<sequence length="148" mass="17435">MIAASLDRWEHLCNIIPPLLKNISEEDFTFKPLPTKWSKKEILGHLIDSAANNHQRFVRVQFEETPRITYHQNEWNRYSYHQLQPARQLIDSWEGFNRLLLGIARHIPEDALQRRGYAGGPEPVTLAFLIEDYVVHLEHHLRQLVAYS</sequence>
<name>A0A1T4TZS9_9BACT</name>
<evidence type="ECO:0000313" key="3">
    <source>
        <dbReference type="Proteomes" id="UP000190367"/>
    </source>
</evidence>
<accession>A0A1T4TZS9</accession>
<reference evidence="3" key="1">
    <citation type="submission" date="2017-02" db="EMBL/GenBank/DDBJ databases">
        <authorList>
            <person name="Varghese N."/>
            <person name="Submissions S."/>
        </authorList>
    </citation>
    <scope>NUCLEOTIDE SEQUENCE [LARGE SCALE GENOMIC DNA]</scope>
    <source>
        <strain evidence="3">DSM 22224</strain>
    </source>
</reference>
<feature type="domain" description="DinB-like" evidence="1">
    <location>
        <begin position="18"/>
        <end position="144"/>
    </location>
</feature>
<keyword evidence="3" id="KW-1185">Reference proteome</keyword>
<dbReference type="STRING" id="634771.SAMN04488128_10795"/>
<evidence type="ECO:0000259" key="1">
    <source>
        <dbReference type="Pfam" id="PF12867"/>
    </source>
</evidence>
<dbReference type="Proteomes" id="UP000190367">
    <property type="component" value="Unassembled WGS sequence"/>
</dbReference>